<evidence type="ECO:0000259" key="2">
    <source>
        <dbReference type="Pfam" id="PF11412"/>
    </source>
</evidence>
<protein>
    <recommendedName>
        <fullName evidence="2">Thiol:disulfide interchange protein DsbD N-terminal domain-containing protein</fullName>
    </recommendedName>
</protein>
<dbReference type="Pfam" id="PF11412">
    <property type="entry name" value="DsbD_N"/>
    <property type="match status" value="1"/>
</dbReference>
<keyword evidence="4" id="KW-1185">Reference proteome</keyword>
<name>A0A7Y6Q2V3_9HYPH</name>
<evidence type="ECO:0000313" key="4">
    <source>
        <dbReference type="Proteomes" id="UP000520198"/>
    </source>
</evidence>
<dbReference type="RefSeq" id="WP_176351739.1">
    <property type="nucleotide sequence ID" value="NZ_JABWDU010000001.1"/>
</dbReference>
<feature type="signal peptide" evidence="1">
    <location>
        <begin position="1"/>
        <end position="31"/>
    </location>
</feature>
<reference evidence="3 4" key="1">
    <citation type="submission" date="2020-06" db="EMBL/GenBank/DDBJ databases">
        <authorList>
            <person name="Grouzdev D.S."/>
        </authorList>
    </citation>
    <scope>NUCLEOTIDE SEQUENCE [LARGE SCALE GENOMIC DNA]</scope>
    <source>
        <strain evidence="3 4">HO-A22</strain>
    </source>
</reference>
<sequence length="282" mass="30243">MIKRPTYENMVQRIGRATLLVAFFLPAGAQAATSEWMTSTGGMIRLVAAPPQRDGTIPATLEVKLNPGWKTYWREPGASGIPPQITLDPIEGVVLENIGFPVPKTFDDGVVHYVGYDKSVAFPLTLKRVNGDGDVNIRASVFLGICEDICIPVQGELNLTLKQGEFDNPLDAARIDGAVAALPEPPSENFKVATVVYDEQKAVVQLSLLLPPDAAKEPPELFLAGASGVSFGKPVITNAEGPEIKAEIPVRLAAKDKSLKGKPIILTVRAGDRSMETTLAFD</sequence>
<keyword evidence="1" id="KW-0732">Signal</keyword>
<dbReference type="Proteomes" id="UP000520198">
    <property type="component" value="Unassembled WGS sequence"/>
</dbReference>
<dbReference type="InterPro" id="IPR028250">
    <property type="entry name" value="DsbDN"/>
</dbReference>
<comment type="caution">
    <text evidence="3">The sequence shown here is derived from an EMBL/GenBank/DDBJ whole genome shotgun (WGS) entry which is preliminary data.</text>
</comment>
<dbReference type="EMBL" id="JABWDU010000001">
    <property type="protein sequence ID" value="NVD38049.1"/>
    <property type="molecule type" value="Genomic_DNA"/>
</dbReference>
<evidence type="ECO:0000256" key="1">
    <source>
        <dbReference type="SAM" id="SignalP"/>
    </source>
</evidence>
<proteinExistence type="predicted"/>
<accession>A0A7Y6Q2V3</accession>
<gene>
    <name evidence="3" type="ORF">HT585_04215</name>
</gene>
<organism evidence="3 4">
    <name type="scientific">Ensifer oleiphilus</name>
    <dbReference type="NCBI Taxonomy" id="2742698"/>
    <lineage>
        <taxon>Bacteria</taxon>
        <taxon>Pseudomonadati</taxon>
        <taxon>Pseudomonadota</taxon>
        <taxon>Alphaproteobacteria</taxon>
        <taxon>Hyphomicrobiales</taxon>
        <taxon>Rhizobiaceae</taxon>
        <taxon>Sinorhizobium/Ensifer group</taxon>
        <taxon>Ensifer</taxon>
    </lineage>
</organism>
<feature type="domain" description="Thiol:disulfide interchange protein DsbD N-terminal" evidence="2">
    <location>
        <begin position="54"/>
        <end position="160"/>
    </location>
</feature>
<dbReference type="AlphaFoldDB" id="A0A7Y6Q2V3"/>
<feature type="chain" id="PRO_5031208059" description="Thiol:disulfide interchange protein DsbD N-terminal domain-containing protein" evidence="1">
    <location>
        <begin position="32"/>
        <end position="282"/>
    </location>
</feature>
<evidence type="ECO:0000313" key="3">
    <source>
        <dbReference type="EMBL" id="NVD38049.1"/>
    </source>
</evidence>